<dbReference type="EMBL" id="JANAVB010005597">
    <property type="protein sequence ID" value="KAJ6847054.1"/>
    <property type="molecule type" value="Genomic_DNA"/>
</dbReference>
<sequence length="341" mass="36634">MPMKVQIAAAKTDPAAGKPAAKSRLKRLFEKQFPKLAGGAASEPPEPEQQPSTVCLDRMVLSFMEEGTEKSSSSARCGRRRCNCFHGNCDDSSDDDFFDDPPPISAAGDAADIVKGLVPCESVEERNLLADAAKIVESANRSKATKNKDDAVGIVAEGLRSLGFDACVCRSRWEKTPSIPAGEYGYIDVIVGSDRLILDIDFRSEFEIARSTKNYRSVLQSLPTVFVGKPDRLQRIVSVVSDAARVSLKKKGLHVPPWRKPGYMKAKWLSPSVRLGAPAAKQAVGGGAVSAVNFNGEFEMRSDPEKITVVVSPWQPPAVRPKPAPIAGARAVTGLSSVLTP</sequence>
<evidence type="ECO:0000256" key="1">
    <source>
        <dbReference type="SAM" id="MobiDB-lite"/>
    </source>
</evidence>
<dbReference type="AlphaFoldDB" id="A0AAX6I2Q0"/>
<feature type="region of interest" description="Disordered" evidence="1">
    <location>
        <begin position="1"/>
        <end position="24"/>
    </location>
</feature>
<evidence type="ECO:0000313" key="3">
    <source>
        <dbReference type="Proteomes" id="UP001140949"/>
    </source>
</evidence>
<proteinExistence type="predicted"/>
<gene>
    <name evidence="2" type="ORF">M6B38_284605</name>
</gene>
<protein>
    <submittedName>
        <fullName evidence="2">Uncharacterized protein</fullName>
    </submittedName>
</protein>
<keyword evidence="3" id="KW-1185">Reference proteome</keyword>
<organism evidence="2 3">
    <name type="scientific">Iris pallida</name>
    <name type="common">Sweet iris</name>
    <dbReference type="NCBI Taxonomy" id="29817"/>
    <lineage>
        <taxon>Eukaryota</taxon>
        <taxon>Viridiplantae</taxon>
        <taxon>Streptophyta</taxon>
        <taxon>Embryophyta</taxon>
        <taxon>Tracheophyta</taxon>
        <taxon>Spermatophyta</taxon>
        <taxon>Magnoliopsida</taxon>
        <taxon>Liliopsida</taxon>
        <taxon>Asparagales</taxon>
        <taxon>Iridaceae</taxon>
        <taxon>Iridoideae</taxon>
        <taxon>Irideae</taxon>
        <taxon>Iris</taxon>
    </lineage>
</organism>
<dbReference type="Pfam" id="PF04720">
    <property type="entry name" value="PDDEXK_6"/>
    <property type="match status" value="1"/>
</dbReference>
<comment type="caution">
    <text evidence="2">The sequence shown here is derived from an EMBL/GenBank/DDBJ whole genome shotgun (WGS) entry which is preliminary data.</text>
</comment>
<reference evidence="2" key="2">
    <citation type="submission" date="2023-04" db="EMBL/GenBank/DDBJ databases">
        <authorList>
            <person name="Bruccoleri R.E."/>
            <person name="Oakeley E.J."/>
            <person name="Faust A.-M."/>
            <person name="Dessus-Babus S."/>
            <person name="Altorfer M."/>
            <person name="Burckhardt D."/>
            <person name="Oertli M."/>
            <person name="Naumann U."/>
            <person name="Petersen F."/>
            <person name="Wong J."/>
        </authorList>
    </citation>
    <scope>NUCLEOTIDE SEQUENCE</scope>
    <source>
        <strain evidence="2">GSM-AAB239-AS_SAM_17_03QT</strain>
        <tissue evidence="2">Leaf</tissue>
    </source>
</reference>
<dbReference type="Proteomes" id="UP001140949">
    <property type="component" value="Unassembled WGS sequence"/>
</dbReference>
<evidence type="ECO:0000313" key="2">
    <source>
        <dbReference type="EMBL" id="KAJ6847054.1"/>
    </source>
</evidence>
<dbReference type="InterPro" id="IPR006502">
    <property type="entry name" value="PDDEXK-like"/>
</dbReference>
<reference evidence="2" key="1">
    <citation type="journal article" date="2023" name="GigaByte">
        <title>Genome assembly of the bearded iris, Iris pallida Lam.</title>
        <authorList>
            <person name="Bruccoleri R.E."/>
            <person name="Oakeley E.J."/>
            <person name="Faust A.M.E."/>
            <person name="Altorfer M."/>
            <person name="Dessus-Babus S."/>
            <person name="Burckhardt D."/>
            <person name="Oertli M."/>
            <person name="Naumann U."/>
            <person name="Petersen F."/>
            <person name="Wong J."/>
        </authorList>
    </citation>
    <scope>NUCLEOTIDE SEQUENCE</scope>
    <source>
        <strain evidence="2">GSM-AAB239-AS_SAM_17_03QT</strain>
    </source>
</reference>
<dbReference type="PANTHER" id="PTHR31579">
    <property type="entry name" value="OS03G0796600 PROTEIN"/>
    <property type="match status" value="1"/>
</dbReference>
<dbReference type="PANTHER" id="PTHR31579:SF1">
    <property type="entry name" value="OS03G0796600 PROTEIN"/>
    <property type="match status" value="1"/>
</dbReference>
<name>A0AAX6I2Q0_IRIPA</name>
<dbReference type="NCBIfam" id="TIGR01615">
    <property type="entry name" value="A_thal_3542"/>
    <property type="match status" value="1"/>
</dbReference>
<accession>A0AAX6I2Q0</accession>